<dbReference type="OrthoDB" id="9794201at2"/>
<dbReference type="Gene3D" id="3.30.420.10">
    <property type="entry name" value="Ribonuclease H-like superfamily/Ribonuclease H"/>
    <property type="match status" value="1"/>
</dbReference>
<dbReference type="PROSITE" id="PS50994">
    <property type="entry name" value="INTEGRASE"/>
    <property type="match status" value="1"/>
</dbReference>
<keyword evidence="3" id="KW-1185">Reference proteome</keyword>
<dbReference type="RefSeq" id="WP_125006703.1">
    <property type="nucleotide sequence ID" value="NZ_BHYK01000100.1"/>
</dbReference>
<evidence type="ECO:0000259" key="1">
    <source>
        <dbReference type="PROSITE" id="PS50994"/>
    </source>
</evidence>
<dbReference type="Pfam" id="PF00665">
    <property type="entry name" value="rve"/>
    <property type="match status" value="1"/>
</dbReference>
<gene>
    <name evidence="2" type="ORF">Ctaglu_49180</name>
</gene>
<dbReference type="SUPFAM" id="SSF46689">
    <property type="entry name" value="Homeodomain-like"/>
    <property type="match status" value="1"/>
</dbReference>
<dbReference type="InterPro" id="IPR009057">
    <property type="entry name" value="Homeodomain-like_sf"/>
</dbReference>
<dbReference type="InterPro" id="IPR015378">
    <property type="entry name" value="Transposase-like_Mu_C"/>
</dbReference>
<reference evidence="2 3" key="1">
    <citation type="submission" date="2018-11" db="EMBL/GenBank/DDBJ databases">
        <title>Genome sequencing and assembly of Clostridium tagluense strain A121.</title>
        <authorList>
            <person name="Murakami T."/>
            <person name="Segawa T."/>
            <person name="Shcherbakova V.A."/>
            <person name="Mori H."/>
            <person name="Yoshimura Y."/>
        </authorList>
    </citation>
    <scope>NUCLEOTIDE SEQUENCE [LARGE SCALE GENOMIC DNA]</scope>
    <source>
        <strain evidence="2 3">A121</strain>
    </source>
</reference>
<evidence type="ECO:0000313" key="3">
    <source>
        <dbReference type="Proteomes" id="UP000287872"/>
    </source>
</evidence>
<dbReference type="GO" id="GO:0015074">
    <property type="term" value="P:DNA integration"/>
    <property type="evidence" value="ECO:0007669"/>
    <property type="project" value="InterPro"/>
</dbReference>
<proteinExistence type="predicted"/>
<dbReference type="EMBL" id="BHYK01000100">
    <property type="protein sequence ID" value="GCD13295.1"/>
    <property type="molecule type" value="Genomic_DNA"/>
</dbReference>
<dbReference type="PANTHER" id="PTHR35004:SF6">
    <property type="entry name" value="TRANSPOSASE"/>
    <property type="match status" value="1"/>
</dbReference>
<accession>A0A401UUR5</accession>
<dbReference type="SUPFAM" id="SSF53098">
    <property type="entry name" value="Ribonuclease H-like"/>
    <property type="match status" value="1"/>
</dbReference>
<comment type="caution">
    <text evidence="2">The sequence shown here is derived from an EMBL/GenBank/DDBJ whole genome shotgun (WGS) entry which is preliminary data.</text>
</comment>
<dbReference type="PANTHER" id="PTHR35004">
    <property type="entry name" value="TRANSPOSASE RV3428C-RELATED"/>
    <property type="match status" value="1"/>
</dbReference>
<dbReference type="InterPro" id="IPR036397">
    <property type="entry name" value="RNaseH_sf"/>
</dbReference>
<dbReference type="GO" id="GO:0003676">
    <property type="term" value="F:nucleic acid binding"/>
    <property type="evidence" value="ECO:0007669"/>
    <property type="project" value="InterPro"/>
</dbReference>
<protein>
    <submittedName>
        <fullName evidence="2">Transposase</fullName>
    </submittedName>
</protein>
<dbReference type="InterPro" id="IPR012337">
    <property type="entry name" value="RNaseH-like_sf"/>
</dbReference>
<sequence>MNNKEIIEIASIRLALIAPAINNTFTEQSKIAYYRRVSINPVKLPNGNSVLYSPGTLSNWESEYNRFGFDSLLPKTRSDIGQTRKLSNVAIEQIYTLKNNFPKINATLIYYKLIEDGFIKEKDVSISTVQRFIKNNDIRSARCINMKDRKAFEEEFATGMFQGDTCYGPFITENGERKRTYVIMLIDDKSRLIVGGRFFYNDNSYNFQKVLKEAVARYGIPKKIYLDNGSPYRNEQLSLICGSLGIVELHTMVRDGASKGKVERNFRTLKSRWLNTLDVESISSLAELNDELFTYINKHNITIHSSTKQRPIDRYKSDLAHVKVASDSEWLDNCFMNRVQRKVNNDATISIDKISYDVPMQFIKQKVEVRYLPDDMDSAYIYYEKIKYSIRKTNKVENGKTKRKNPLNIDYSKDGVKYV</sequence>
<dbReference type="InterPro" id="IPR001584">
    <property type="entry name" value="Integrase_cat-core"/>
</dbReference>
<dbReference type="AlphaFoldDB" id="A0A401UUR5"/>
<dbReference type="Pfam" id="PF09299">
    <property type="entry name" value="Mu-transpos_C"/>
    <property type="match status" value="1"/>
</dbReference>
<organism evidence="2 3">
    <name type="scientific">Clostridium tagluense</name>
    <dbReference type="NCBI Taxonomy" id="360422"/>
    <lineage>
        <taxon>Bacteria</taxon>
        <taxon>Bacillati</taxon>
        <taxon>Bacillota</taxon>
        <taxon>Clostridia</taxon>
        <taxon>Eubacteriales</taxon>
        <taxon>Clostridiaceae</taxon>
        <taxon>Clostridium</taxon>
    </lineage>
</organism>
<feature type="domain" description="Integrase catalytic" evidence="1">
    <location>
        <begin position="149"/>
        <end position="319"/>
    </location>
</feature>
<name>A0A401UUR5_9CLOT</name>
<dbReference type="Proteomes" id="UP000287872">
    <property type="component" value="Unassembled WGS sequence"/>
</dbReference>
<evidence type="ECO:0000313" key="2">
    <source>
        <dbReference type="EMBL" id="GCD13295.1"/>
    </source>
</evidence>